<comment type="similarity">
    <text evidence="6">Belongs to the DyP-type peroxidase family.</text>
</comment>
<keyword evidence="4" id="KW-0560">Oxidoreductase</keyword>
<evidence type="ECO:0000256" key="2">
    <source>
        <dbReference type="ARBA" id="ARBA00022559"/>
    </source>
</evidence>
<keyword evidence="2 9" id="KW-0575">Peroxidase</keyword>
<dbReference type="PROSITE" id="PS51404">
    <property type="entry name" value="DYP_PEROXIDASE"/>
    <property type="match status" value="1"/>
</dbReference>
<gene>
    <name evidence="9" type="ORF">G7084_02760</name>
</gene>
<evidence type="ECO:0000256" key="4">
    <source>
        <dbReference type="ARBA" id="ARBA00023002"/>
    </source>
</evidence>
<evidence type="ECO:0000256" key="1">
    <source>
        <dbReference type="ARBA" id="ARBA00001970"/>
    </source>
</evidence>
<dbReference type="InterPro" id="IPR006314">
    <property type="entry name" value="Dyp_peroxidase"/>
</dbReference>
<dbReference type="GO" id="GO:0020037">
    <property type="term" value="F:heme binding"/>
    <property type="evidence" value="ECO:0007669"/>
    <property type="project" value="InterPro"/>
</dbReference>
<dbReference type="GO" id="GO:0004601">
    <property type="term" value="F:peroxidase activity"/>
    <property type="evidence" value="ECO:0007669"/>
    <property type="project" value="UniProtKB-KW"/>
</dbReference>
<dbReference type="Pfam" id="PF04261">
    <property type="entry name" value="Dyp_perox_N"/>
    <property type="match status" value="1"/>
</dbReference>
<name>A0A6G8AZD1_9LACO</name>
<dbReference type="AlphaFoldDB" id="A0A6G8AZD1"/>
<organism evidence="9 10">
    <name type="scientific">Weissella coleopterorum</name>
    <dbReference type="NCBI Taxonomy" id="2714949"/>
    <lineage>
        <taxon>Bacteria</taxon>
        <taxon>Bacillati</taxon>
        <taxon>Bacillota</taxon>
        <taxon>Bacilli</taxon>
        <taxon>Lactobacillales</taxon>
        <taxon>Lactobacillaceae</taxon>
        <taxon>Weissella</taxon>
    </lineage>
</organism>
<dbReference type="RefSeq" id="WP_166009855.1">
    <property type="nucleotide sequence ID" value="NZ_CP049888.1"/>
</dbReference>
<keyword evidence="10" id="KW-1185">Reference proteome</keyword>
<dbReference type="Proteomes" id="UP000500741">
    <property type="component" value="Chromosome"/>
</dbReference>
<proteinExistence type="inferred from homology"/>
<feature type="domain" description="Dyp-type peroxidase C-terminal" evidence="8">
    <location>
        <begin position="146"/>
        <end position="300"/>
    </location>
</feature>
<reference evidence="9 10" key="1">
    <citation type="submission" date="2020-03" db="EMBL/GenBank/DDBJ databases">
        <title>Weissella sp. nov., isolated from Cybister lewisianus.</title>
        <authorList>
            <person name="Hyun D.-W."/>
            <person name="Bae J.-W."/>
        </authorList>
    </citation>
    <scope>NUCLEOTIDE SEQUENCE [LARGE SCALE GENOMIC DNA]</scope>
    <source>
        <strain evidence="9 10">HDW19</strain>
    </source>
</reference>
<dbReference type="SUPFAM" id="SSF54909">
    <property type="entry name" value="Dimeric alpha+beta barrel"/>
    <property type="match status" value="1"/>
</dbReference>
<dbReference type="InterPro" id="IPR011008">
    <property type="entry name" value="Dimeric_a/b-barrel"/>
</dbReference>
<dbReference type="InterPro" id="IPR048327">
    <property type="entry name" value="Dyp_perox_N"/>
</dbReference>
<evidence type="ECO:0000313" key="10">
    <source>
        <dbReference type="Proteomes" id="UP000500741"/>
    </source>
</evidence>
<dbReference type="NCBIfam" id="TIGR01413">
    <property type="entry name" value="Dyp_perox_fam"/>
    <property type="match status" value="1"/>
</dbReference>
<dbReference type="PANTHER" id="PTHR30521:SF0">
    <property type="entry name" value="DYP-TYPE PEROXIDASE FAMILY PROTEIN"/>
    <property type="match status" value="1"/>
</dbReference>
<evidence type="ECO:0000256" key="6">
    <source>
        <dbReference type="ARBA" id="ARBA00025737"/>
    </source>
</evidence>
<feature type="domain" description="Dyp-type peroxidase N-terminal" evidence="7">
    <location>
        <begin position="49"/>
        <end position="141"/>
    </location>
</feature>
<dbReference type="InterPro" id="IPR048328">
    <property type="entry name" value="Dyp_perox_C"/>
</dbReference>
<evidence type="ECO:0000256" key="3">
    <source>
        <dbReference type="ARBA" id="ARBA00022723"/>
    </source>
</evidence>
<evidence type="ECO:0000259" key="8">
    <source>
        <dbReference type="Pfam" id="PF20628"/>
    </source>
</evidence>
<sequence length="313" mass="35519">MISANLAQDVWKDPGLNVSFVVLNLKRMNLQEDQSAMATFFDRSQAIIRSMRIRNPQDNLQVAIGLSQTAWKYLFPHHSVPKELENYQTLTGPKYSMPASGGDLFLHIRAAQEAVVYEVLRQMMIFLRPITSVLDETKGFRFLEGRSIIGFMDGTEAPALEDAAEYALIGAEDPDYENGSYAFAQKWQHNMAFWEQMSVEKQEQAVGRKKFDDLELADYAKSPNAHNVASKLEVDGIEQKIIRMNVPFSNPALDFTGTYFIGYARHWLVTKAMLEQMLAQSDFLLTFSEILSGQLFFIPSRPTLIAMADGEFF</sequence>
<dbReference type="KEGG" id="wco:G7084_02760"/>
<protein>
    <submittedName>
        <fullName evidence="9">Dyp-type peroxidase</fullName>
    </submittedName>
</protein>
<dbReference type="GO" id="GO:0046872">
    <property type="term" value="F:metal ion binding"/>
    <property type="evidence" value="ECO:0007669"/>
    <property type="project" value="UniProtKB-KW"/>
</dbReference>
<dbReference type="PANTHER" id="PTHR30521">
    <property type="entry name" value="DEFERROCHELATASE/PEROXIDASE"/>
    <property type="match status" value="1"/>
</dbReference>
<evidence type="ECO:0000313" key="9">
    <source>
        <dbReference type="EMBL" id="QIL50340.1"/>
    </source>
</evidence>
<evidence type="ECO:0000256" key="5">
    <source>
        <dbReference type="ARBA" id="ARBA00023004"/>
    </source>
</evidence>
<dbReference type="GO" id="GO:0005829">
    <property type="term" value="C:cytosol"/>
    <property type="evidence" value="ECO:0007669"/>
    <property type="project" value="TreeGrafter"/>
</dbReference>
<accession>A0A6G8AZD1</accession>
<evidence type="ECO:0000259" key="7">
    <source>
        <dbReference type="Pfam" id="PF04261"/>
    </source>
</evidence>
<keyword evidence="3" id="KW-0479">Metal-binding</keyword>
<dbReference type="Pfam" id="PF20628">
    <property type="entry name" value="Dyp_perox_C"/>
    <property type="match status" value="1"/>
</dbReference>
<keyword evidence="5" id="KW-0408">Iron</keyword>
<comment type="cofactor">
    <cofactor evidence="1">
        <name>heme b</name>
        <dbReference type="ChEBI" id="CHEBI:60344"/>
    </cofactor>
</comment>
<dbReference type="EMBL" id="CP049888">
    <property type="protein sequence ID" value="QIL50340.1"/>
    <property type="molecule type" value="Genomic_DNA"/>
</dbReference>